<evidence type="ECO:0000256" key="2">
    <source>
        <dbReference type="SAM" id="SignalP"/>
    </source>
</evidence>
<name>A0ABZ2M388_9BACT</name>
<keyword evidence="4" id="KW-1185">Reference proteome</keyword>
<dbReference type="Proteomes" id="UP001370348">
    <property type="component" value="Chromosome"/>
</dbReference>
<feature type="signal peptide" evidence="2">
    <location>
        <begin position="1"/>
        <end position="28"/>
    </location>
</feature>
<organism evidence="3 4">
    <name type="scientific">Pendulispora albinea</name>
    <dbReference type="NCBI Taxonomy" id="2741071"/>
    <lineage>
        <taxon>Bacteria</taxon>
        <taxon>Pseudomonadati</taxon>
        <taxon>Myxococcota</taxon>
        <taxon>Myxococcia</taxon>
        <taxon>Myxococcales</taxon>
        <taxon>Sorangiineae</taxon>
        <taxon>Pendulisporaceae</taxon>
        <taxon>Pendulispora</taxon>
    </lineage>
</organism>
<protein>
    <submittedName>
        <fullName evidence="3">Uncharacterized protein</fullName>
    </submittedName>
</protein>
<dbReference type="RefSeq" id="WP_394827188.1">
    <property type="nucleotide sequence ID" value="NZ_CP089984.1"/>
</dbReference>
<gene>
    <name evidence="3" type="ORF">LZC94_09780</name>
</gene>
<evidence type="ECO:0000313" key="3">
    <source>
        <dbReference type="EMBL" id="WXB17553.1"/>
    </source>
</evidence>
<evidence type="ECO:0000256" key="1">
    <source>
        <dbReference type="SAM" id="MobiDB-lite"/>
    </source>
</evidence>
<keyword evidence="2" id="KW-0732">Signal</keyword>
<reference evidence="3 4" key="1">
    <citation type="submission" date="2021-12" db="EMBL/GenBank/DDBJ databases">
        <title>Discovery of the Pendulisporaceae a myxobacterial family with distinct sporulation behavior and unique specialized metabolism.</title>
        <authorList>
            <person name="Garcia R."/>
            <person name="Popoff A."/>
            <person name="Bader C.D."/>
            <person name="Loehr J."/>
            <person name="Walesch S."/>
            <person name="Walt C."/>
            <person name="Boldt J."/>
            <person name="Bunk B."/>
            <person name="Haeckl F.J.F.P.J."/>
            <person name="Gunesch A.P."/>
            <person name="Birkelbach J."/>
            <person name="Nuebel U."/>
            <person name="Pietschmann T."/>
            <person name="Bach T."/>
            <person name="Mueller R."/>
        </authorList>
    </citation>
    <scope>NUCLEOTIDE SEQUENCE [LARGE SCALE GENOMIC DNA]</scope>
    <source>
        <strain evidence="3 4">MSr11954</strain>
    </source>
</reference>
<sequence>MKQPKSVKRGMMVGCVAAVLLLSASAFAQAPAGGAGAQPAGGSSATGGAKSTSSNEGYGYEFSDDPLSAGGFGPQDATIRVRPGPVRTTLIRPRTSFVPEMLKSVENL</sequence>
<feature type="compositionally biased region" description="Low complexity" evidence="1">
    <location>
        <begin position="31"/>
        <end position="54"/>
    </location>
</feature>
<evidence type="ECO:0000313" key="4">
    <source>
        <dbReference type="Proteomes" id="UP001370348"/>
    </source>
</evidence>
<feature type="region of interest" description="Disordered" evidence="1">
    <location>
        <begin position="31"/>
        <end position="62"/>
    </location>
</feature>
<dbReference type="EMBL" id="CP089984">
    <property type="protein sequence ID" value="WXB17553.1"/>
    <property type="molecule type" value="Genomic_DNA"/>
</dbReference>
<accession>A0ABZ2M388</accession>
<feature type="chain" id="PRO_5046291546" evidence="2">
    <location>
        <begin position="29"/>
        <end position="108"/>
    </location>
</feature>
<proteinExistence type="predicted"/>